<dbReference type="GO" id="GO:0008483">
    <property type="term" value="F:transaminase activity"/>
    <property type="evidence" value="ECO:0007669"/>
    <property type="project" value="UniProtKB-KW"/>
</dbReference>
<keyword evidence="3" id="KW-0808">Transferase</keyword>
<sequence>MLTAADLHPSLSDPGLSVMSFLNEATARYPDAVSFASGRPHEQFFELGSLEVFLARFLDHLRTERGLSEGAVTRELLQYGATSGIIRELIATMLRTDEQISVDPRSVVVTTGCQEALLITLRTLFGGPDDALLVASPCYAGVTGAALLLGIRVEHVPEGPWGLAPEQVLAAVKQLIGEGRRPRALYVVPEGANPGGTSLGLDARKELIALAQEYDFLLIEDHAYAVFAPAGSPPSLKALDDAAQVIHIGTFSKSGFPGLRLGYVVADQALSDGTGPTRLLADALSDVKSMVTVNTSPIAQAIAGGMLLSCGFSLRKANAEAALFYRENLATAHRELTRAFSAPDKTVSWNRPESGFFMVVSVPFEADDEALERSAHDYQVLWTPMRYFQRAGGERKLRLSLSYLTPAEIRTGISRLANFIEDERARQTT</sequence>
<proteinExistence type="predicted"/>
<dbReference type="SUPFAM" id="SSF53383">
    <property type="entry name" value="PLP-dependent transferases"/>
    <property type="match status" value="1"/>
</dbReference>
<dbReference type="PANTHER" id="PTHR42790">
    <property type="entry name" value="AMINOTRANSFERASE"/>
    <property type="match status" value="1"/>
</dbReference>
<dbReference type="EMBL" id="AB698638">
    <property type="protein sequence ID" value="BAP59937.1"/>
    <property type="molecule type" value="Genomic_DNA"/>
</dbReference>
<dbReference type="Pfam" id="PF00155">
    <property type="entry name" value="Aminotran_1_2"/>
    <property type="match status" value="1"/>
</dbReference>
<evidence type="ECO:0000256" key="3">
    <source>
        <dbReference type="ARBA" id="ARBA00022679"/>
    </source>
</evidence>
<dbReference type="Gene3D" id="3.90.1150.10">
    <property type="entry name" value="Aspartate Aminotransferase, domain 1"/>
    <property type="match status" value="1"/>
</dbReference>
<evidence type="ECO:0000256" key="2">
    <source>
        <dbReference type="ARBA" id="ARBA00022576"/>
    </source>
</evidence>
<evidence type="ECO:0000313" key="6">
    <source>
        <dbReference type="EMBL" id="BAP59937.1"/>
    </source>
</evidence>
<organism evidence="6">
    <name type="scientific">Streptomyces turgidiscabies</name>
    <dbReference type="NCBI Taxonomy" id="85558"/>
    <lineage>
        <taxon>Bacteria</taxon>
        <taxon>Bacillati</taxon>
        <taxon>Actinomycetota</taxon>
        <taxon>Actinomycetes</taxon>
        <taxon>Kitasatosporales</taxon>
        <taxon>Streptomycetaceae</taxon>
        <taxon>Streptomyces</taxon>
    </lineage>
</organism>
<dbReference type="InterPro" id="IPR015422">
    <property type="entry name" value="PyrdxlP-dep_Trfase_small"/>
</dbReference>
<dbReference type="Gene3D" id="3.40.640.10">
    <property type="entry name" value="Type I PLP-dependent aspartate aminotransferase-like (Major domain)"/>
    <property type="match status" value="1"/>
</dbReference>
<dbReference type="GO" id="GO:1901605">
    <property type="term" value="P:alpha-amino acid metabolic process"/>
    <property type="evidence" value="ECO:0007669"/>
    <property type="project" value="TreeGrafter"/>
</dbReference>
<dbReference type="OrthoDB" id="199743at2"/>
<dbReference type="InterPro" id="IPR050859">
    <property type="entry name" value="Class-I_PLP-dep_aminotransf"/>
</dbReference>
<dbReference type="GO" id="GO:0030170">
    <property type="term" value="F:pyridoxal phosphate binding"/>
    <property type="evidence" value="ECO:0007669"/>
    <property type="project" value="InterPro"/>
</dbReference>
<dbReference type="CDD" id="cd00609">
    <property type="entry name" value="AAT_like"/>
    <property type="match status" value="1"/>
</dbReference>
<evidence type="ECO:0000256" key="4">
    <source>
        <dbReference type="ARBA" id="ARBA00022898"/>
    </source>
</evidence>
<evidence type="ECO:0000256" key="1">
    <source>
        <dbReference type="ARBA" id="ARBA00001933"/>
    </source>
</evidence>
<protein>
    <submittedName>
        <fullName evidence="6">Putative GntR family transcpriptional regulator</fullName>
    </submittedName>
</protein>
<dbReference type="InterPro" id="IPR015421">
    <property type="entry name" value="PyrdxlP-dep_Trfase_major"/>
</dbReference>
<keyword evidence="2" id="KW-0032">Aminotransferase</keyword>
<accession>A0A090ATL3</accession>
<feature type="domain" description="Aminotransferase class I/classII large" evidence="5">
    <location>
        <begin position="76"/>
        <end position="416"/>
    </location>
</feature>
<dbReference type="AlphaFoldDB" id="A0A090ATL3"/>
<comment type="cofactor">
    <cofactor evidence="1">
        <name>pyridoxal 5'-phosphate</name>
        <dbReference type="ChEBI" id="CHEBI:597326"/>
    </cofactor>
</comment>
<dbReference type="RefSeq" id="WP_006383376.1">
    <property type="nucleotide sequence ID" value="NZ_BAAAGY010000011.1"/>
</dbReference>
<dbReference type="InterPro" id="IPR004839">
    <property type="entry name" value="Aminotransferase_I/II_large"/>
</dbReference>
<dbReference type="GeneID" id="97400593"/>
<keyword evidence="4" id="KW-0663">Pyridoxal phosphate</keyword>
<reference evidence="6" key="1">
    <citation type="journal article" date="2012" name="J. Gen. Appl. Microbiol.">
        <title>Genome-wide survey of polyketide synthase and nonribosomal peptide synthetase gene clusters in Streptomyces turgidiscabies NBRC 16081.</title>
        <authorList>
            <person name="Komaki H."/>
            <person name="Ichikawa N."/>
            <person name="Oguchi A."/>
            <person name="Hanamaki T."/>
            <person name="Fujita N."/>
        </authorList>
    </citation>
    <scope>NUCLEOTIDE SEQUENCE</scope>
    <source>
        <strain evidence="6">NBRC 16081</strain>
    </source>
</reference>
<dbReference type="InterPro" id="IPR015424">
    <property type="entry name" value="PyrdxlP-dep_Trfase"/>
</dbReference>
<name>A0A090ATL3_9ACTN</name>
<dbReference type="PANTHER" id="PTHR42790:SF19">
    <property type="entry name" value="KYNURENINE_ALPHA-AMINOADIPATE AMINOTRANSFERASE, MITOCHONDRIAL"/>
    <property type="match status" value="1"/>
</dbReference>
<evidence type="ECO:0000259" key="5">
    <source>
        <dbReference type="Pfam" id="PF00155"/>
    </source>
</evidence>